<evidence type="ECO:0000256" key="5">
    <source>
        <dbReference type="ARBA" id="ARBA00023136"/>
    </source>
</evidence>
<feature type="signal peptide" evidence="7">
    <location>
        <begin position="1"/>
        <end position="19"/>
    </location>
</feature>
<sequence length="57" mass="6282">MGAIFQFICIASAVLMGSNEDLPAEDPSGETIDEPAAPANAARRLQRIRKLEKKKRR</sequence>
<evidence type="ECO:0000313" key="9">
    <source>
        <dbReference type="Proteomes" id="UP000494163"/>
    </source>
</evidence>
<feature type="region of interest" description="Disordered" evidence="6">
    <location>
        <begin position="20"/>
        <end position="43"/>
    </location>
</feature>
<keyword evidence="9" id="KW-1185">Reference proteome</keyword>
<keyword evidence="5" id="KW-0472">Membrane</keyword>
<protein>
    <submittedName>
        <fullName evidence="8">CG4101</fullName>
    </submittedName>
</protein>
<evidence type="ECO:0000256" key="6">
    <source>
        <dbReference type="SAM" id="MobiDB-lite"/>
    </source>
</evidence>
<evidence type="ECO:0000256" key="1">
    <source>
        <dbReference type="ARBA" id="ARBA00004167"/>
    </source>
</evidence>
<dbReference type="InterPro" id="IPR009621">
    <property type="entry name" value="UPF0239"/>
</dbReference>
<evidence type="ECO:0000256" key="3">
    <source>
        <dbReference type="ARBA" id="ARBA00022692"/>
    </source>
</evidence>
<evidence type="ECO:0000256" key="7">
    <source>
        <dbReference type="SAM" id="SignalP"/>
    </source>
</evidence>
<gene>
    <name evidence="8" type="ORF">Dbus_chr3Lg2025</name>
</gene>
<comment type="subcellular location">
    <subcellularLocation>
        <location evidence="1">Membrane</location>
        <topology evidence="1">Single-pass membrane protein</topology>
    </subcellularLocation>
</comment>
<feature type="compositionally biased region" description="Acidic residues" evidence="6">
    <location>
        <begin position="22"/>
        <end position="33"/>
    </location>
</feature>
<keyword evidence="4" id="KW-1133">Transmembrane helix</keyword>
<accession>A0A0M3QWX1</accession>
<evidence type="ECO:0000256" key="4">
    <source>
        <dbReference type="ARBA" id="ARBA00022989"/>
    </source>
</evidence>
<proteinExistence type="inferred from homology"/>
<evidence type="ECO:0000256" key="2">
    <source>
        <dbReference type="ARBA" id="ARBA00006839"/>
    </source>
</evidence>
<feature type="chain" id="PRO_5005788121" evidence="7">
    <location>
        <begin position="20"/>
        <end position="57"/>
    </location>
</feature>
<dbReference type="Pfam" id="PF06783">
    <property type="entry name" value="UPF0239"/>
    <property type="match status" value="1"/>
</dbReference>
<keyword evidence="7" id="KW-0732">Signal</keyword>
<comment type="similarity">
    <text evidence="2">Belongs to the UPF0239 family.</text>
</comment>
<name>A0A0M3QWX1_DROBS</name>
<dbReference type="Proteomes" id="UP000494163">
    <property type="component" value="Chromosome 3L"/>
</dbReference>
<evidence type="ECO:0000313" key="8">
    <source>
        <dbReference type="EMBL" id="ALC44859.1"/>
    </source>
</evidence>
<keyword evidence="3" id="KW-0812">Transmembrane</keyword>
<dbReference type="GO" id="GO:0016020">
    <property type="term" value="C:membrane"/>
    <property type="evidence" value="ECO:0007669"/>
    <property type="project" value="UniProtKB-SubCell"/>
</dbReference>
<dbReference type="EMBL" id="CP012525">
    <property type="protein sequence ID" value="ALC44859.1"/>
    <property type="molecule type" value="Genomic_DNA"/>
</dbReference>
<reference evidence="8 9" key="1">
    <citation type="submission" date="2015-08" db="EMBL/GenBank/DDBJ databases">
        <title>Ancestral chromatin configuration constrains chromatin evolution on differentiating sex chromosomes in Drosophila.</title>
        <authorList>
            <person name="Zhou Q."/>
            <person name="Bachtrog D."/>
        </authorList>
    </citation>
    <scope>NUCLEOTIDE SEQUENCE [LARGE SCALE GENOMIC DNA]</scope>
    <source>
        <tissue evidence="8">Whole larvae</tissue>
    </source>
</reference>
<dbReference type="AlphaFoldDB" id="A0A0M3QWX1"/>
<organism evidence="8 9">
    <name type="scientific">Drosophila busckii</name>
    <name type="common">Fruit fly</name>
    <dbReference type="NCBI Taxonomy" id="30019"/>
    <lineage>
        <taxon>Eukaryota</taxon>
        <taxon>Metazoa</taxon>
        <taxon>Ecdysozoa</taxon>
        <taxon>Arthropoda</taxon>
        <taxon>Hexapoda</taxon>
        <taxon>Insecta</taxon>
        <taxon>Pterygota</taxon>
        <taxon>Neoptera</taxon>
        <taxon>Endopterygota</taxon>
        <taxon>Diptera</taxon>
        <taxon>Brachycera</taxon>
        <taxon>Muscomorpha</taxon>
        <taxon>Ephydroidea</taxon>
        <taxon>Drosophilidae</taxon>
        <taxon>Drosophila</taxon>
    </lineage>
</organism>